<gene>
    <name evidence="1" type="ORF">FO442_05490</name>
</gene>
<dbReference type="CDD" id="cd02603">
    <property type="entry name" value="HAD_sEH-N_like"/>
    <property type="match status" value="1"/>
</dbReference>
<dbReference type="InterPro" id="IPR023214">
    <property type="entry name" value="HAD_sf"/>
</dbReference>
<proteinExistence type="predicted"/>
<dbReference type="PANTHER" id="PTHR43611">
    <property type="entry name" value="ALPHA-D-GLUCOSE 1-PHOSPHATE PHOSPHATASE"/>
    <property type="match status" value="1"/>
</dbReference>
<evidence type="ECO:0000313" key="2">
    <source>
        <dbReference type="Proteomes" id="UP000316008"/>
    </source>
</evidence>
<dbReference type="InterPro" id="IPR006439">
    <property type="entry name" value="HAD-SF_hydro_IA"/>
</dbReference>
<dbReference type="InterPro" id="IPR023198">
    <property type="entry name" value="PGP-like_dom2"/>
</dbReference>
<dbReference type="Pfam" id="PF00702">
    <property type="entry name" value="Hydrolase"/>
    <property type="match status" value="1"/>
</dbReference>
<reference evidence="1 2" key="1">
    <citation type="submission" date="2019-07" db="EMBL/GenBank/DDBJ databases">
        <authorList>
            <person name="Huq M.A."/>
        </authorList>
    </citation>
    <scope>NUCLEOTIDE SEQUENCE [LARGE SCALE GENOMIC DNA]</scope>
    <source>
        <strain evidence="1 2">MAH-3</strain>
    </source>
</reference>
<dbReference type="EMBL" id="VLPL01000002">
    <property type="protein sequence ID" value="TSJ46613.1"/>
    <property type="molecule type" value="Genomic_DNA"/>
</dbReference>
<organism evidence="1 2">
    <name type="scientific">Fluviicola chungangensis</name>
    <dbReference type="NCBI Taxonomy" id="2597671"/>
    <lineage>
        <taxon>Bacteria</taxon>
        <taxon>Pseudomonadati</taxon>
        <taxon>Bacteroidota</taxon>
        <taxon>Flavobacteriia</taxon>
        <taxon>Flavobacteriales</taxon>
        <taxon>Crocinitomicaceae</taxon>
        <taxon>Fluviicola</taxon>
    </lineage>
</organism>
<keyword evidence="2" id="KW-1185">Reference proteome</keyword>
<dbReference type="InterPro" id="IPR036412">
    <property type="entry name" value="HAD-like_sf"/>
</dbReference>
<dbReference type="SUPFAM" id="SSF56784">
    <property type="entry name" value="HAD-like"/>
    <property type="match status" value="1"/>
</dbReference>
<protein>
    <submittedName>
        <fullName evidence="1">HAD family phosphatase</fullName>
    </submittedName>
</protein>
<dbReference type="RefSeq" id="WP_144332150.1">
    <property type="nucleotide sequence ID" value="NZ_VLPL01000002.1"/>
</dbReference>
<dbReference type="PRINTS" id="PR00413">
    <property type="entry name" value="HADHALOGNASE"/>
</dbReference>
<dbReference type="Gene3D" id="1.10.150.240">
    <property type="entry name" value="Putative phosphatase, domain 2"/>
    <property type="match status" value="1"/>
</dbReference>
<name>A0A556N3K0_9FLAO</name>
<comment type="caution">
    <text evidence="1">The sequence shown here is derived from an EMBL/GenBank/DDBJ whole genome shotgun (WGS) entry which is preliminary data.</text>
</comment>
<dbReference type="SFLD" id="SFLDG01129">
    <property type="entry name" value="C1.5:_HAD__Beta-PGM__Phosphata"/>
    <property type="match status" value="1"/>
</dbReference>
<dbReference type="PANTHER" id="PTHR43611:SF3">
    <property type="entry name" value="FLAVIN MONONUCLEOTIDE HYDROLASE 1, CHLOROPLATIC"/>
    <property type="match status" value="1"/>
</dbReference>
<evidence type="ECO:0000313" key="1">
    <source>
        <dbReference type="EMBL" id="TSJ46613.1"/>
    </source>
</evidence>
<dbReference type="AlphaFoldDB" id="A0A556N3K0"/>
<accession>A0A556N3K0</accession>
<sequence>MINNSKEAIIFDLGGVLLNLDYDLTEKAFISLGMTNFGESYSQLQQTDLFDRYERGEISSFHFINQLLDRLPLGTTANQVVHAWDSMILDFPVKRLQELEALSKKYRLFLLSNTNDLHIDAVRRSLEKAVGHRSLEDYFERTYFSSAIGMRKPETKIFEFVCSENNLDPMKTVFIDDSPQHVAGAKSIGLDAFLLEKNQEVFDLPFFLA</sequence>
<dbReference type="SFLD" id="SFLDS00003">
    <property type="entry name" value="Haloacid_Dehalogenase"/>
    <property type="match status" value="1"/>
</dbReference>
<dbReference type="NCBIfam" id="TIGR01509">
    <property type="entry name" value="HAD-SF-IA-v3"/>
    <property type="match status" value="1"/>
</dbReference>
<dbReference type="Gene3D" id="3.40.50.1000">
    <property type="entry name" value="HAD superfamily/HAD-like"/>
    <property type="match status" value="1"/>
</dbReference>
<dbReference type="Proteomes" id="UP000316008">
    <property type="component" value="Unassembled WGS sequence"/>
</dbReference>
<dbReference type="OrthoDB" id="9797415at2"/>